<feature type="region of interest" description="Disordered" evidence="1">
    <location>
        <begin position="138"/>
        <end position="186"/>
    </location>
</feature>
<feature type="region of interest" description="Disordered" evidence="1">
    <location>
        <begin position="222"/>
        <end position="250"/>
    </location>
</feature>
<evidence type="ECO:0000256" key="2">
    <source>
        <dbReference type="SAM" id="Phobius"/>
    </source>
</evidence>
<evidence type="ECO:0008006" key="5">
    <source>
        <dbReference type="Google" id="ProtNLM"/>
    </source>
</evidence>
<keyword evidence="4" id="KW-1185">Reference proteome</keyword>
<gene>
    <name evidence="3" type="ORF">P154DRAFT_349804</name>
</gene>
<feature type="compositionally biased region" description="Polar residues" evidence="1">
    <location>
        <begin position="237"/>
        <end position="250"/>
    </location>
</feature>
<evidence type="ECO:0000313" key="4">
    <source>
        <dbReference type="Proteomes" id="UP000799779"/>
    </source>
</evidence>
<keyword evidence="2" id="KW-1133">Transmembrane helix</keyword>
<dbReference type="EMBL" id="ML977643">
    <property type="protein sequence ID" value="KAF1995241.1"/>
    <property type="molecule type" value="Genomic_DNA"/>
</dbReference>
<evidence type="ECO:0000256" key="1">
    <source>
        <dbReference type="SAM" id="MobiDB-lite"/>
    </source>
</evidence>
<dbReference type="Proteomes" id="UP000799779">
    <property type="component" value="Unassembled WGS sequence"/>
</dbReference>
<evidence type="ECO:0000313" key="3">
    <source>
        <dbReference type="EMBL" id="KAF1995241.1"/>
    </source>
</evidence>
<accession>A0A6A5W562</accession>
<dbReference type="PANTHER" id="PTHR16861">
    <property type="entry name" value="GLYCOPROTEIN 38"/>
    <property type="match status" value="1"/>
</dbReference>
<feature type="transmembrane region" description="Helical" evidence="2">
    <location>
        <begin position="188"/>
        <end position="215"/>
    </location>
</feature>
<organism evidence="3 4">
    <name type="scientific">Amniculicola lignicola CBS 123094</name>
    <dbReference type="NCBI Taxonomy" id="1392246"/>
    <lineage>
        <taxon>Eukaryota</taxon>
        <taxon>Fungi</taxon>
        <taxon>Dikarya</taxon>
        <taxon>Ascomycota</taxon>
        <taxon>Pezizomycotina</taxon>
        <taxon>Dothideomycetes</taxon>
        <taxon>Pleosporomycetidae</taxon>
        <taxon>Pleosporales</taxon>
        <taxon>Amniculicolaceae</taxon>
        <taxon>Amniculicola</taxon>
    </lineage>
</organism>
<dbReference type="AlphaFoldDB" id="A0A6A5W562"/>
<keyword evidence="2" id="KW-0812">Transmembrane</keyword>
<name>A0A6A5W562_9PLEO</name>
<feature type="compositionally biased region" description="Pro residues" evidence="1">
    <location>
        <begin position="146"/>
        <end position="155"/>
    </location>
</feature>
<feature type="compositionally biased region" description="Low complexity" evidence="1">
    <location>
        <begin position="156"/>
        <end position="174"/>
    </location>
</feature>
<keyword evidence="2" id="KW-0472">Membrane</keyword>
<proteinExistence type="predicted"/>
<sequence>MGISPAPTPAPRRRDVARLLGRQESQAPDICGFENQEYTDSVTCAVTSRTCYFNTKSEWFGCCTDSACSTEINLLCVPSSSASALNTATGRLLCTFGTMTECYTYINIWSSFGATFTNYQCSDTAFADTIYFEATNSPSSINSPTPSTPSTPSPIPTSSSSSSSTPAPSTTSTPSPSPTPPPKKDDKLAPVGAIVGGVAGGVALLSIIAFGVFFIMCRNKKKSTPGPAPGTAPQGQLEFTTPPQGICQHT</sequence>
<reference evidence="3" key="1">
    <citation type="journal article" date="2020" name="Stud. Mycol.">
        <title>101 Dothideomycetes genomes: a test case for predicting lifestyles and emergence of pathogens.</title>
        <authorList>
            <person name="Haridas S."/>
            <person name="Albert R."/>
            <person name="Binder M."/>
            <person name="Bloem J."/>
            <person name="Labutti K."/>
            <person name="Salamov A."/>
            <person name="Andreopoulos B."/>
            <person name="Baker S."/>
            <person name="Barry K."/>
            <person name="Bills G."/>
            <person name="Bluhm B."/>
            <person name="Cannon C."/>
            <person name="Castanera R."/>
            <person name="Culley D."/>
            <person name="Daum C."/>
            <person name="Ezra D."/>
            <person name="Gonzalez J."/>
            <person name="Henrissat B."/>
            <person name="Kuo A."/>
            <person name="Liang C."/>
            <person name="Lipzen A."/>
            <person name="Lutzoni F."/>
            <person name="Magnuson J."/>
            <person name="Mondo S."/>
            <person name="Nolan M."/>
            <person name="Ohm R."/>
            <person name="Pangilinan J."/>
            <person name="Park H.-J."/>
            <person name="Ramirez L."/>
            <person name="Alfaro M."/>
            <person name="Sun H."/>
            <person name="Tritt A."/>
            <person name="Yoshinaga Y."/>
            <person name="Zwiers L.-H."/>
            <person name="Turgeon B."/>
            <person name="Goodwin S."/>
            <person name="Spatafora J."/>
            <person name="Crous P."/>
            <person name="Grigoriev I."/>
        </authorList>
    </citation>
    <scope>NUCLEOTIDE SEQUENCE</scope>
    <source>
        <strain evidence="3">CBS 123094</strain>
    </source>
</reference>
<dbReference type="PANTHER" id="PTHR16861:SF4">
    <property type="entry name" value="SH3 DOMAIN PROTEIN (AFU_ORTHOLOGUE AFUA_1G13610)"/>
    <property type="match status" value="1"/>
</dbReference>
<protein>
    <recommendedName>
        <fullName evidence="5">Mid2 domain-containing protein</fullName>
    </recommendedName>
</protein>
<dbReference type="OrthoDB" id="5347452at2759"/>